<comment type="caution">
    <text evidence="7">The sequence shown here is derived from an EMBL/GenBank/DDBJ whole genome shotgun (WGS) entry which is preliminary data.</text>
</comment>
<keyword evidence="1 4" id="KW-0973">c-di-GMP</keyword>
<evidence type="ECO:0000256" key="1">
    <source>
        <dbReference type="ARBA" id="ARBA00022636"/>
    </source>
</evidence>
<feature type="domain" description="PilZ" evidence="5">
    <location>
        <begin position="123"/>
        <end position="238"/>
    </location>
</feature>
<accession>A0ABW2I9K4</accession>
<dbReference type="EMBL" id="JBHTBU010000001">
    <property type="protein sequence ID" value="MFC7287730.1"/>
    <property type="molecule type" value="Genomic_DNA"/>
</dbReference>
<keyword evidence="8" id="KW-1185">Reference proteome</keyword>
<evidence type="ECO:0000256" key="3">
    <source>
        <dbReference type="ARBA" id="ARBA00023143"/>
    </source>
</evidence>
<dbReference type="Pfam" id="PF07238">
    <property type="entry name" value="PilZ"/>
    <property type="match status" value="1"/>
</dbReference>
<protein>
    <recommendedName>
        <fullName evidence="4">Flagellar brake protein YcgR</fullName>
    </recommendedName>
    <alternativeName>
        <fullName evidence="4">Cyclic di-GMP binding protein YcgR</fullName>
    </alternativeName>
</protein>
<feature type="domain" description="Type III secretion system flagellar brake protein YcgR PilZN" evidence="6">
    <location>
        <begin position="15"/>
        <end position="121"/>
    </location>
</feature>
<comment type="subunit">
    <text evidence="4">Monomer. Interacts with the flagellar basal bodies.</text>
</comment>
<keyword evidence="3 4" id="KW-0975">Bacterial flagellum</keyword>
<name>A0ABW2I9K4_9BURK</name>
<evidence type="ECO:0000259" key="6">
    <source>
        <dbReference type="Pfam" id="PF07317"/>
    </source>
</evidence>
<comment type="similarity">
    <text evidence="4">Belongs to the YcgR family.</text>
</comment>
<evidence type="ECO:0000256" key="2">
    <source>
        <dbReference type="ARBA" id="ARBA00022741"/>
    </source>
</evidence>
<evidence type="ECO:0000313" key="7">
    <source>
        <dbReference type="EMBL" id="MFC7287730.1"/>
    </source>
</evidence>
<evidence type="ECO:0000313" key="8">
    <source>
        <dbReference type="Proteomes" id="UP001596542"/>
    </source>
</evidence>
<comment type="function">
    <text evidence="4">Acts as a flagellar brake, regulating swimming and swarming in a bis-(3'-5') cyclic diguanylic acid (c-di-GMP)-dependent manner. Binds 1 c-di-GMP dimer per subunit. Increasing levels of c-di-GMP lead to decreased motility.</text>
</comment>
<dbReference type="RefSeq" id="WP_382270996.1">
    <property type="nucleotide sequence ID" value="NZ_JBHTBU010000001.1"/>
</dbReference>
<dbReference type="HAMAP" id="MF_01457">
    <property type="entry name" value="YcgR"/>
    <property type="match status" value="1"/>
</dbReference>
<keyword evidence="7" id="KW-0966">Cell projection</keyword>
<dbReference type="Pfam" id="PF07317">
    <property type="entry name" value="PilZN"/>
    <property type="match status" value="1"/>
</dbReference>
<gene>
    <name evidence="4" type="primary">ycgR</name>
    <name evidence="7" type="ORF">ACFQPC_06740</name>
</gene>
<keyword evidence="7" id="KW-0969">Cilium</keyword>
<proteinExistence type="inferred from homology"/>
<dbReference type="InterPro" id="IPR009926">
    <property type="entry name" value="T3SS_YcgR_PilZN"/>
</dbReference>
<dbReference type="Gene3D" id="2.30.110.10">
    <property type="entry name" value="Electron Transport, Fmn-binding Protein, Chain A"/>
    <property type="match status" value="1"/>
</dbReference>
<dbReference type="Proteomes" id="UP001596542">
    <property type="component" value="Unassembled WGS sequence"/>
</dbReference>
<dbReference type="InterPro" id="IPR012349">
    <property type="entry name" value="Split_barrel_FMN-bd"/>
</dbReference>
<organism evidence="7 8">
    <name type="scientific">Herminiimonas glaciei</name>
    <dbReference type="NCBI Taxonomy" id="523788"/>
    <lineage>
        <taxon>Bacteria</taxon>
        <taxon>Pseudomonadati</taxon>
        <taxon>Pseudomonadota</taxon>
        <taxon>Betaproteobacteria</taxon>
        <taxon>Burkholderiales</taxon>
        <taxon>Oxalobacteraceae</taxon>
        <taxon>Herminiimonas</taxon>
    </lineage>
</organism>
<reference evidence="8" key="1">
    <citation type="journal article" date="2019" name="Int. J. Syst. Evol. Microbiol.">
        <title>The Global Catalogue of Microorganisms (GCM) 10K type strain sequencing project: providing services to taxonomists for standard genome sequencing and annotation.</title>
        <authorList>
            <consortium name="The Broad Institute Genomics Platform"/>
            <consortium name="The Broad Institute Genome Sequencing Center for Infectious Disease"/>
            <person name="Wu L."/>
            <person name="Ma J."/>
        </authorList>
    </citation>
    <scope>NUCLEOTIDE SEQUENCE [LARGE SCALE GENOMIC DNA]</scope>
    <source>
        <strain evidence="8">KACC 12508</strain>
    </source>
</reference>
<evidence type="ECO:0000259" key="5">
    <source>
        <dbReference type="Pfam" id="PF07238"/>
    </source>
</evidence>
<dbReference type="InterPro" id="IPR009875">
    <property type="entry name" value="PilZ_domain"/>
</dbReference>
<sequence>MTLVSDHENDDMNPFRVRSRREVIALLRSIGERNQLVRMVINHGADTIVTSILNIDETNDTVLLDCAPTAIMNQRVLDSNKLSFETVLENIRILFHAPSAESCIYENLPAFVIPLPTSVVRLQRREFYRVPTPLTAPVSCTVPYTKEGVTTDIATTLHNISGGGISIVDEKKALGTAIGQTYDNCKIDLPGSGTITVSLQVRNVLELTLTNGKSINRIGCEFMNPSNGTLATVQKYITKIEREQNAKATGLG</sequence>
<evidence type="ECO:0000256" key="4">
    <source>
        <dbReference type="HAMAP-Rule" id="MF_01457"/>
    </source>
</evidence>
<comment type="subcellular location">
    <subcellularLocation>
        <location evidence="4">Bacterial flagellum basal body</location>
    </subcellularLocation>
</comment>
<keyword evidence="2 4" id="KW-0547">Nucleotide-binding</keyword>
<dbReference type="Gene3D" id="2.40.10.220">
    <property type="entry name" value="predicted glycosyltransferase like domains"/>
    <property type="match status" value="1"/>
</dbReference>
<keyword evidence="7" id="KW-0282">Flagellum</keyword>
<dbReference type="InterPro" id="IPR023787">
    <property type="entry name" value="T3SS_YcgR"/>
</dbReference>